<evidence type="ECO:0000256" key="6">
    <source>
        <dbReference type="ARBA" id="ARBA00022670"/>
    </source>
</evidence>
<dbReference type="InterPro" id="IPR033694">
    <property type="entry name" value="PGPEP1_Cys_AS"/>
</dbReference>
<evidence type="ECO:0000313" key="12">
    <source>
        <dbReference type="EMBL" id="MCZ0725660.1"/>
    </source>
</evidence>
<dbReference type="PANTHER" id="PTHR23402:SF1">
    <property type="entry name" value="PYROGLUTAMYL-PEPTIDASE I"/>
    <property type="match status" value="1"/>
</dbReference>
<dbReference type="GO" id="GO:0005829">
    <property type="term" value="C:cytosol"/>
    <property type="evidence" value="ECO:0007669"/>
    <property type="project" value="InterPro"/>
</dbReference>
<dbReference type="PIRSF" id="PIRSF015592">
    <property type="entry name" value="Prld-crbxl_pptds"/>
    <property type="match status" value="1"/>
</dbReference>
<dbReference type="InterPro" id="IPR036440">
    <property type="entry name" value="Peptidase_C15-like_sf"/>
</dbReference>
<comment type="subcellular location">
    <subcellularLocation>
        <location evidence="3 9">Cytoplasm</location>
    </subcellularLocation>
</comment>
<gene>
    <name evidence="9 12" type="primary">pcp</name>
    <name evidence="12" type="ORF">OW157_03630</name>
</gene>
<proteinExistence type="inferred from homology"/>
<comment type="catalytic activity">
    <reaction evidence="1 9 10">
        <text>Release of an N-terminal pyroglutamyl group from a polypeptide, the second amino acid generally not being Pro.</text>
        <dbReference type="EC" id="3.4.19.3"/>
    </reaction>
</comment>
<keyword evidence="7 9" id="KW-0378">Hydrolase</keyword>
<reference evidence="12" key="1">
    <citation type="submission" date="2022-12" db="EMBL/GenBank/DDBJ databases">
        <title>Description and comparative metabolic analysis of Aerococcus sp. nov., isolated from the feces of a pig.</title>
        <authorList>
            <person name="Chang Y.-H."/>
        </authorList>
    </citation>
    <scope>NUCLEOTIDE SEQUENCE</scope>
    <source>
        <strain evidence="12">YH-aer222</strain>
    </source>
</reference>
<dbReference type="CDD" id="cd00501">
    <property type="entry name" value="Peptidase_C15"/>
    <property type="match status" value="1"/>
</dbReference>
<dbReference type="NCBIfam" id="TIGR00504">
    <property type="entry name" value="pyro_pdase"/>
    <property type="match status" value="1"/>
</dbReference>
<dbReference type="FunFam" id="3.40.630.20:FF:000001">
    <property type="entry name" value="Pyrrolidone-carboxylate peptidase"/>
    <property type="match status" value="1"/>
</dbReference>
<dbReference type="Proteomes" id="UP001146670">
    <property type="component" value="Unassembled WGS sequence"/>
</dbReference>
<comment type="similarity">
    <text evidence="4 9">Belongs to the peptidase C15 family.</text>
</comment>
<evidence type="ECO:0000256" key="8">
    <source>
        <dbReference type="ARBA" id="ARBA00022807"/>
    </source>
</evidence>
<keyword evidence="13" id="KW-1185">Reference proteome</keyword>
<evidence type="ECO:0000256" key="7">
    <source>
        <dbReference type="ARBA" id="ARBA00022801"/>
    </source>
</evidence>
<dbReference type="EC" id="3.4.19.3" evidence="9"/>
<feature type="active site" evidence="9 10">
    <location>
        <position position="78"/>
    </location>
</feature>
<comment type="subunit">
    <text evidence="9">Homotetramer.</text>
</comment>
<dbReference type="PROSITE" id="PS01334">
    <property type="entry name" value="PYRASE_CYS"/>
    <property type="match status" value="1"/>
</dbReference>
<evidence type="ECO:0000256" key="4">
    <source>
        <dbReference type="ARBA" id="ARBA00006641"/>
    </source>
</evidence>
<sequence>MKILVTGFDPFGGEDKNPALEAVKRLPDTIKGAEIIKLEIPTVFHKSADVVREKMREVQPDAVLNIGQAGGRYDLTVERVAINQDDARIPDNDGKQPIDEAIQADGAPAYFASIPVKAMVEAIRQEGLPASVSNTAGTFVCNHIMYQTLYIVVNEFPDTKAGFMHIPYMSQQVVDKPGTPSMALDDMVTGITAAIAAIVDYQDKDDIKAVGGATH</sequence>
<dbReference type="HAMAP" id="MF_00417">
    <property type="entry name" value="Pyrrolid_peptidase"/>
    <property type="match status" value="1"/>
</dbReference>
<dbReference type="InterPro" id="IPR000816">
    <property type="entry name" value="Peptidase_C15"/>
</dbReference>
<protein>
    <recommendedName>
        <fullName evidence="9">Pyrrolidone-carboxylate peptidase</fullName>
        <ecNumber evidence="9">3.4.19.3</ecNumber>
    </recommendedName>
    <alternativeName>
        <fullName evidence="9">5-oxoprolyl-peptidase</fullName>
    </alternativeName>
    <alternativeName>
        <fullName evidence="9">Pyroglutamyl-peptidase I</fullName>
        <shortName evidence="9">PGP-I</shortName>
        <shortName evidence="9">Pyrase</shortName>
    </alternativeName>
</protein>
<dbReference type="InterPro" id="IPR029762">
    <property type="entry name" value="PGP-I_bact-type"/>
</dbReference>
<name>A0A9X3FMP0_9LACT</name>
<dbReference type="PROSITE" id="PS01333">
    <property type="entry name" value="PYRASE_GLU"/>
    <property type="match status" value="1"/>
</dbReference>
<feature type="active site" evidence="9 11">
    <location>
        <position position="141"/>
    </location>
</feature>
<dbReference type="GO" id="GO:0006508">
    <property type="term" value="P:proteolysis"/>
    <property type="evidence" value="ECO:0007669"/>
    <property type="project" value="UniProtKB-KW"/>
</dbReference>
<comment type="function">
    <text evidence="2 9">Removes 5-oxoproline from various penultimate amino acid residues except L-proline.</text>
</comment>
<dbReference type="Gene3D" id="3.40.630.20">
    <property type="entry name" value="Peptidase C15, pyroglutamyl peptidase I-like"/>
    <property type="match status" value="1"/>
</dbReference>
<evidence type="ECO:0000256" key="5">
    <source>
        <dbReference type="ARBA" id="ARBA00022490"/>
    </source>
</evidence>
<dbReference type="AlphaFoldDB" id="A0A9X3FMP0"/>
<dbReference type="GO" id="GO:0016920">
    <property type="term" value="F:pyroglutamyl-peptidase activity"/>
    <property type="evidence" value="ECO:0007669"/>
    <property type="project" value="UniProtKB-UniRule"/>
</dbReference>
<keyword evidence="6 9" id="KW-0645">Protease</keyword>
<evidence type="ECO:0000256" key="9">
    <source>
        <dbReference type="HAMAP-Rule" id="MF_00417"/>
    </source>
</evidence>
<dbReference type="RefSeq" id="WP_268751973.1">
    <property type="nucleotide sequence ID" value="NZ_JAPRFQ010000001.1"/>
</dbReference>
<evidence type="ECO:0000256" key="1">
    <source>
        <dbReference type="ARBA" id="ARBA00001770"/>
    </source>
</evidence>
<evidence type="ECO:0000256" key="10">
    <source>
        <dbReference type="PROSITE-ProRule" id="PRU10076"/>
    </source>
</evidence>
<dbReference type="PANTHER" id="PTHR23402">
    <property type="entry name" value="PROTEASE FAMILY C15 PYROGLUTAMYL-PEPTIDASE I-RELATED"/>
    <property type="match status" value="1"/>
</dbReference>
<evidence type="ECO:0000256" key="11">
    <source>
        <dbReference type="PROSITE-ProRule" id="PRU10077"/>
    </source>
</evidence>
<dbReference type="NCBIfam" id="NF009676">
    <property type="entry name" value="PRK13197.1"/>
    <property type="match status" value="1"/>
</dbReference>
<keyword evidence="5 9" id="KW-0963">Cytoplasm</keyword>
<keyword evidence="8 9" id="KW-0788">Thiol protease</keyword>
<evidence type="ECO:0000256" key="3">
    <source>
        <dbReference type="ARBA" id="ARBA00004496"/>
    </source>
</evidence>
<dbReference type="InterPro" id="IPR033693">
    <property type="entry name" value="PGPEP1_Glu_AS"/>
</dbReference>
<organism evidence="12 13">
    <name type="scientific">Aerococcus kribbianus</name>
    <dbReference type="NCBI Taxonomy" id="2999064"/>
    <lineage>
        <taxon>Bacteria</taxon>
        <taxon>Bacillati</taxon>
        <taxon>Bacillota</taxon>
        <taxon>Bacilli</taxon>
        <taxon>Lactobacillales</taxon>
        <taxon>Aerococcaceae</taxon>
        <taxon>Aerococcus</taxon>
    </lineage>
</organism>
<evidence type="ECO:0000313" key="13">
    <source>
        <dbReference type="Proteomes" id="UP001146670"/>
    </source>
</evidence>
<dbReference type="SUPFAM" id="SSF53182">
    <property type="entry name" value="Pyrrolidone carboxyl peptidase (pyroglutamate aminopeptidase)"/>
    <property type="match status" value="1"/>
</dbReference>
<feature type="active site" evidence="9">
    <location>
        <position position="165"/>
    </location>
</feature>
<dbReference type="InterPro" id="IPR016125">
    <property type="entry name" value="Peptidase_C15-like"/>
</dbReference>
<accession>A0A9X3FMP0</accession>
<dbReference type="EMBL" id="JAPRFR010000001">
    <property type="protein sequence ID" value="MCZ0725660.1"/>
    <property type="molecule type" value="Genomic_DNA"/>
</dbReference>
<comment type="caution">
    <text evidence="12">The sequence shown here is derived from an EMBL/GenBank/DDBJ whole genome shotgun (WGS) entry which is preliminary data.</text>
</comment>
<evidence type="ECO:0000256" key="2">
    <source>
        <dbReference type="ARBA" id="ARBA00002280"/>
    </source>
</evidence>
<dbReference type="PRINTS" id="PR00706">
    <property type="entry name" value="PYROGLUPTASE"/>
</dbReference>
<dbReference type="Pfam" id="PF01470">
    <property type="entry name" value="Peptidase_C15"/>
    <property type="match status" value="1"/>
</dbReference>